<dbReference type="Proteomes" id="UP001313282">
    <property type="component" value="Unassembled WGS sequence"/>
</dbReference>
<dbReference type="EMBL" id="JAVHNR010000010">
    <property type="protein sequence ID" value="KAK6331880.1"/>
    <property type="molecule type" value="Genomic_DNA"/>
</dbReference>
<feature type="compositionally biased region" description="Low complexity" evidence="1">
    <location>
        <begin position="139"/>
        <end position="151"/>
    </location>
</feature>
<sequence>MQHILPLLPIFLALTPTNARWLEATSIVPILFNITSNEWQTELLDPVIWYDRIDLEESQNNADRSFLTGRRGDVYDCWNNIVPPGAVLGTIGYYMGDVNPQLPERLNRLEIHRVEDCEDDHPLELALELEDGWGGGELGPQEDPNPQNQNPWLRYNNNPGVSETEFSRDRIEEDIYDQNDVIEEEPAIPVDDEWIPRGDGDFKKLRKREPQAPPGSDEYLEEGVGVPIVDSPTTNQQQFQPGPPDPNFNSPEPNINPNRGLLANLEPLTPESDTSFENVFANRNQPNRATFRRLENDFEGGFGGGGEGQADWDPMEISESEDETESIQFPQPQPRARNELPVRFPPNEIPIGNIQPPVIQNLRIQDPHGLLANGRAIPPRDTEEWLLDNNQLHNSQPDEQQPLPPSRPDVQILFAKLWPEYADIELGPKTSFRFVFDPYVVHDIDAV</sequence>
<name>A0AAN8MFZ2_9PEZI</name>
<keyword evidence="4" id="KW-1185">Reference proteome</keyword>
<evidence type="ECO:0000313" key="4">
    <source>
        <dbReference type="Proteomes" id="UP001313282"/>
    </source>
</evidence>
<feature type="compositionally biased region" description="Polar residues" evidence="1">
    <location>
        <begin position="231"/>
        <end position="240"/>
    </location>
</feature>
<evidence type="ECO:0000313" key="3">
    <source>
        <dbReference type="EMBL" id="KAK6331880.1"/>
    </source>
</evidence>
<evidence type="ECO:0000256" key="2">
    <source>
        <dbReference type="SAM" id="SignalP"/>
    </source>
</evidence>
<gene>
    <name evidence="3" type="ORF">TWF718_002419</name>
</gene>
<dbReference type="AlphaFoldDB" id="A0AAN8MFZ2"/>
<comment type="caution">
    <text evidence="3">The sequence shown here is derived from an EMBL/GenBank/DDBJ whole genome shotgun (WGS) entry which is preliminary data.</text>
</comment>
<feature type="chain" id="PRO_5043054074" evidence="2">
    <location>
        <begin position="20"/>
        <end position="447"/>
    </location>
</feature>
<accession>A0AAN8MFZ2</accession>
<organism evidence="3 4">
    <name type="scientific">Orbilia javanica</name>
    <dbReference type="NCBI Taxonomy" id="47235"/>
    <lineage>
        <taxon>Eukaryota</taxon>
        <taxon>Fungi</taxon>
        <taxon>Dikarya</taxon>
        <taxon>Ascomycota</taxon>
        <taxon>Pezizomycotina</taxon>
        <taxon>Orbiliomycetes</taxon>
        <taxon>Orbiliales</taxon>
        <taxon>Orbiliaceae</taxon>
        <taxon>Orbilia</taxon>
    </lineage>
</organism>
<reference evidence="3 4" key="1">
    <citation type="submission" date="2019-10" db="EMBL/GenBank/DDBJ databases">
        <authorList>
            <person name="Palmer J.M."/>
        </authorList>
    </citation>
    <scope>NUCLEOTIDE SEQUENCE [LARGE SCALE GENOMIC DNA]</scope>
    <source>
        <strain evidence="3 4">TWF718</strain>
    </source>
</reference>
<evidence type="ECO:0000256" key="1">
    <source>
        <dbReference type="SAM" id="MobiDB-lite"/>
    </source>
</evidence>
<feature type="signal peptide" evidence="2">
    <location>
        <begin position="1"/>
        <end position="19"/>
    </location>
</feature>
<feature type="compositionally biased region" description="Polar residues" evidence="1">
    <location>
        <begin position="247"/>
        <end position="257"/>
    </location>
</feature>
<keyword evidence="2" id="KW-0732">Signal</keyword>
<feature type="region of interest" description="Disordered" evidence="1">
    <location>
        <begin position="227"/>
        <end position="274"/>
    </location>
</feature>
<protein>
    <submittedName>
        <fullName evidence="3">Uncharacterized protein</fullName>
    </submittedName>
</protein>
<proteinExistence type="predicted"/>
<feature type="region of interest" description="Disordered" evidence="1">
    <location>
        <begin position="132"/>
        <end position="165"/>
    </location>
</feature>
<feature type="region of interest" description="Disordered" evidence="1">
    <location>
        <begin position="296"/>
        <end position="338"/>
    </location>
</feature>
<feature type="compositionally biased region" description="Acidic residues" evidence="1">
    <location>
        <begin position="313"/>
        <end position="325"/>
    </location>
</feature>